<evidence type="ECO:0000259" key="10">
    <source>
        <dbReference type="Pfam" id="PF00432"/>
    </source>
</evidence>
<comment type="similarity">
    <text evidence="1 9">Belongs to the protein prenyltransferase subunit beta family.</text>
</comment>
<sequence>MFGVPPLYTSLPPTIDTLETKTTAEQQDTVKKILPYYSGNPYNFKLNSYGIPKLLRNAHSQYLSEGLGEYPEGFVGMDASRPWIPYWSLCGLSLLGEDVSVFQEGAADTYRACQNPTGGFGGGHGQTSHVITSYATVLALVTVGGEEVYELIDRKALWHWLGSMKQKDGGFTVTKGGEEDVRGAYCAMVIISLLDLPVQLPPDSPARVKGDETFMTGLPEWISLCQTFEGGIGGAPDNEAHGAYAFCALACLCIMGAPHEIINKYLDVPSLIHWLSSRQMAPEGGFAGRANKLVDGCYNHWVGGCWALAEAAISTPTAPATPLPTELWSREGMIRYVLCCCQGKRGGLRDKPDKHVDGYHTCYNLCGLSAAQYRYTYAQPAEPKFTPPLNAGFNWTASDLEAHERIFDDDDLVGKINPVYCVPWGAAETARAYFEKKAGF</sequence>
<protein>
    <recommendedName>
        <fullName evidence="3 9">Protein farnesyltransferase subunit beta</fullName>
        <shortName evidence="9">FTase-beta</shortName>
        <ecNumber evidence="2 9">2.5.1.58</ecNumber>
    </recommendedName>
</protein>
<evidence type="ECO:0000256" key="1">
    <source>
        <dbReference type="ARBA" id="ARBA00010497"/>
    </source>
</evidence>
<evidence type="ECO:0000313" key="12">
    <source>
        <dbReference type="Proteomes" id="UP000799438"/>
    </source>
</evidence>
<dbReference type="PANTHER" id="PTHR11774">
    <property type="entry name" value="GERANYLGERANYL TRANSFERASE TYPE BETA SUBUNIT"/>
    <property type="match status" value="1"/>
</dbReference>
<dbReference type="Pfam" id="PF00432">
    <property type="entry name" value="Prenyltrans"/>
    <property type="match status" value="1"/>
</dbReference>
<dbReference type="InterPro" id="IPR026872">
    <property type="entry name" value="FTB"/>
</dbReference>
<dbReference type="Proteomes" id="UP000799438">
    <property type="component" value="Unassembled WGS sequence"/>
</dbReference>
<keyword evidence="8 9" id="KW-0862">Zinc</keyword>
<dbReference type="Gene3D" id="1.50.10.20">
    <property type="match status" value="1"/>
</dbReference>
<dbReference type="OrthoDB" id="10261146at2759"/>
<gene>
    <name evidence="11" type="ORF">K452DRAFT_237052</name>
</gene>
<dbReference type="GO" id="GO:0005965">
    <property type="term" value="C:protein farnesyltransferase complex"/>
    <property type="evidence" value="ECO:0007669"/>
    <property type="project" value="UniProtKB-UniRule"/>
</dbReference>
<feature type="domain" description="Prenyltransferase alpha-alpha toroid" evidence="10">
    <location>
        <begin position="54"/>
        <end position="422"/>
    </location>
</feature>
<evidence type="ECO:0000256" key="5">
    <source>
        <dbReference type="ARBA" id="ARBA00022679"/>
    </source>
</evidence>
<name>A0A6A6B120_9PEZI</name>
<comment type="cofactor">
    <cofactor evidence="9">
        <name>Zn(2+)</name>
        <dbReference type="ChEBI" id="CHEBI:29105"/>
    </cofactor>
    <text evidence="9">Binds 1 zinc ion per subunit.</text>
</comment>
<dbReference type="InterPro" id="IPR045089">
    <property type="entry name" value="PGGT1B-like"/>
</dbReference>
<keyword evidence="6 9" id="KW-0479">Metal-binding</keyword>
<dbReference type="RefSeq" id="XP_033392435.1">
    <property type="nucleotide sequence ID" value="XM_033537555.1"/>
</dbReference>
<comment type="function">
    <text evidence="9">Catalyzes the transfer of a farnesyl moiety from farnesyl diphosphate to a cysteine at the fourth position from the C-terminus of several proteins. The beta subunit is responsible for peptide-binding.</text>
</comment>
<evidence type="ECO:0000256" key="3">
    <source>
        <dbReference type="ARBA" id="ARBA00015798"/>
    </source>
</evidence>
<evidence type="ECO:0000256" key="4">
    <source>
        <dbReference type="ARBA" id="ARBA00022602"/>
    </source>
</evidence>
<keyword evidence="5 9" id="KW-0808">Transferase</keyword>
<proteinExistence type="inferred from homology"/>
<dbReference type="GO" id="GO:0097354">
    <property type="term" value="P:prenylation"/>
    <property type="evidence" value="ECO:0007669"/>
    <property type="project" value="UniProtKB-UniRule"/>
</dbReference>
<dbReference type="FunFam" id="1.50.10.20:FF:000014">
    <property type="entry name" value="Protein farnesyltransferase subunit beta"/>
    <property type="match status" value="1"/>
</dbReference>
<evidence type="ECO:0000256" key="2">
    <source>
        <dbReference type="ARBA" id="ARBA00012702"/>
    </source>
</evidence>
<evidence type="ECO:0000313" key="11">
    <source>
        <dbReference type="EMBL" id="KAF2136717.1"/>
    </source>
</evidence>
<dbReference type="SUPFAM" id="SSF48239">
    <property type="entry name" value="Terpenoid cyclases/Protein prenyltransferases"/>
    <property type="match status" value="1"/>
</dbReference>
<comment type="catalytic activity">
    <reaction evidence="9">
        <text>L-cysteinyl-[protein] + (2E,6E)-farnesyl diphosphate = S-(2E,6E)-farnesyl-L-cysteinyl-[protein] + diphosphate</text>
        <dbReference type="Rhea" id="RHEA:13345"/>
        <dbReference type="Rhea" id="RHEA-COMP:10131"/>
        <dbReference type="Rhea" id="RHEA-COMP:11535"/>
        <dbReference type="ChEBI" id="CHEBI:29950"/>
        <dbReference type="ChEBI" id="CHEBI:33019"/>
        <dbReference type="ChEBI" id="CHEBI:86019"/>
        <dbReference type="ChEBI" id="CHEBI:175763"/>
    </reaction>
</comment>
<accession>A0A6A6B120</accession>
<keyword evidence="12" id="KW-1185">Reference proteome</keyword>
<evidence type="ECO:0000256" key="8">
    <source>
        <dbReference type="ARBA" id="ARBA00022833"/>
    </source>
</evidence>
<keyword evidence="4 9" id="KW-0637">Prenyltransferase</keyword>
<dbReference type="PANTHER" id="PTHR11774:SF6">
    <property type="entry name" value="PROTEIN FARNESYLTRANSFERASE SUBUNIT BETA"/>
    <property type="match status" value="1"/>
</dbReference>
<dbReference type="InterPro" id="IPR001330">
    <property type="entry name" value="Prenyltrans"/>
</dbReference>
<dbReference type="AlphaFoldDB" id="A0A6A6B120"/>
<evidence type="ECO:0000256" key="9">
    <source>
        <dbReference type="RuleBase" id="RU365056"/>
    </source>
</evidence>
<comment type="subunit">
    <text evidence="9">Heterodimer of an alpha and a beta subunit.</text>
</comment>
<evidence type="ECO:0000256" key="7">
    <source>
        <dbReference type="ARBA" id="ARBA00022737"/>
    </source>
</evidence>
<evidence type="ECO:0000256" key="6">
    <source>
        <dbReference type="ARBA" id="ARBA00022723"/>
    </source>
</evidence>
<dbReference type="EC" id="2.5.1.58" evidence="2 9"/>
<reference evidence="11" key="1">
    <citation type="journal article" date="2020" name="Stud. Mycol.">
        <title>101 Dothideomycetes genomes: a test case for predicting lifestyles and emergence of pathogens.</title>
        <authorList>
            <person name="Haridas S."/>
            <person name="Albert R."/>
            <person name="Binder M."/>
            <person name="Bloem J."/>
            <person name="Labutti K."/>
            <person name="Salamov A."/>
            <person name="Andreopoulos B."/>
            <person name="Baker S."/>
            <person name="Barry K."/>
            <person name="Bills G."/>
            <person name="Bluhm B."/>
            <person name="Cannon C."/>
            <person name="Castanera R."/>
            <person name="Culley D."/>
            <person name="Daum C."/>
            <person name="Ezra D."/>
            <person name="Gonzalez J."/>
            <person name="Henrissat B."/>
            <person name="Kuo A."/>
            <person name="Liang C."/>
            <person name="Lipzen A."/>
            <person name="Lutzoni F."/>
            <person name="Magnuson J."/>
            <person name="Mondo S."/>
            <person name="Nolan M."/>
            <person name="Ohm R."/>
            <person name="Pangilinan J."/>
            <person name="Park H.-J."/>
            <person name="Ramirez L."/>
            <person name="Alfaro M."/>
            <person name="Sun H."/>
            <person name="Tritt A."/>
            <person name="Yoshinaga Y."/>
            <person name="Zwiers L.-H."/>
            <person name="Turgeon B."/>
            <person name="Goodwin S."/>
            <person name="Spatafora J."/>
            <person name="Crous P."/>
            <person name="Grigoriev I."/>
        </authorList>
    </citation>
    <scope>NUCLEOTIDE SEQUENCE</scope>
    <source>
        <strain evidence="11">CBS 121167</strain>
    </source>
</reference>
<dbReference type="EMBL" id="ML995513">
    <property type="protein sequence ID" value="KAF2136717.1"/>
    <property type="molecule type" value="Genomic_DNA"/>
</dbReference>
<dbReference type="InterPro" id="IPR008930">
    <property type="entry name" value="Terpenoid_cyclase/PrenylTrfase"/>
</dbReference>
<dbReference type="GO" id="GO:0004660">
    <property type="term" value="F:protein farnesyltransferase activity"/>
    <property type="evidence" value="ECO:0007669"/>
    <property type="project" value="UniProtKB-UniRule"/>
</dbReference>
<dbReference type="CDD" id="cd02893">
    <property type="entry name" value="FTase"/>
    <property type="match status" value="1"/>
</dbReference>
<dbReference type="GO" id="GO:0008270">
    <property type="term" value="F:zinc ion binding"/>
    <property type="evidence" value="ECO:0007669"/>
    <property type="project" value="UniProtKB-UniRule"/>
</dbReference>
<organism evidence="11 12">
    <name type="scientific">Aplosporella prunicola CBS 121167</name>
    <dbReference type="NCBI Taxonomy" id="1176127"/>
    <lineage>
        <taxon>Eukaryota</taxon>
        <taxon>Fungi</taxon>
        <taxon>Dikarya</taxon>
        <taxon>Ascomycota</taxon>
        <taxon>Pezizomycotina</taxon>
        <taxon>Dothideomycetes</taxon>
        <taxon>Dothideomycetes incertae sedis</taxon>
        <taxon>Botryosphaeriales</taxon>
        <taxon>Aplosporellaceae</taxon>
        <taxon>Aplosporella</taxon>
    </lineage>
</organism>
<keyword evidence="7" id="KW-0677">Repeat</keyword>
<dbReference type="GeneID" id="54295051"/>